<comment type="caution">
    <text evidence="1">The sequence shown here is derived from an EMBL/GenBank/DDBJ whole genome shotgun (WGS) entry which is preliminary data.</text>
</comment>
<proteinExistence type="predicted"/>
<name>A0A9D1ZNG3_9LACO</name>
<reference evidence="1" key="2">
    <citation type="submission" date="2021-04" db="EMBL/GenBank/DDBJ databases">
        <authorList>
            <person name="Gilroy R."/>
        </authorList>
    </citation>
    <scope>NUCLEOTIDE SEQUENCE</scope>
    <source>
        <strain evidence="1">3204</strain>
    </source>
</reference>
<sequence length="264" mass="31192">MENFTVYNETIDELPIIIDFPHSGTWLPDEVRKKVIPGRLLPNVDWFLPDLYNFLPQNGFTTLQNNVHRYVADPNRSLGMINPKGDYRYEVVYSKTTFDKPIYQKTLSPDEVYQRIETFYNPYHHQLQKLIDHKLEKFEKVYLFDLHSYAEYPHEDVKTDDVVLGNRFDKTSDSKLREFMTEQFNQKGYSVSNNHPFSGGYITPHYGQNPRVESMQIELAYHMYVENRYFGEEELTGVDVGTFTTAKNSLQSIFMELLNYIFSK</sequence>
<dbReference type="Proteomes" id="UP000824013">
    <property type="component" value="Unassembled WGS sequence"/>
</dbReference>
<evidence type="ECO:0000313" key="2">
    <source>
        <dbReference type="Proteomes" id="UP000824013"/>
    </source>
</evidence>
<gene>
    <name evidence="1" type="ORF">H9820_08490</name>
</gene>
<accession>A0A9D1ZNG3</accession>
<dbReference type="AlphaFoldDB" id="A0A9D1ZNG3"/>
<dbReference type="InterPro" id="IPR007709">
    <property type="entry name" value="N-FG_amidohydro"/>
</dbReference>
<evidence type="ECO:0000313" key="1">
    <source>
        <dbReference type="EMBL" id="HIY92960.1"/>
    </source>
</evidence>
<organism evidence="1 2">
    <name type="scientific">Candidatus Companilactobacillus pullicola</name>
    <dbReference type="NCBI Taxonomy" id="2838523"/>
    <lineage>
        <taxon>Bacteria</taxon>
        <taxon>Bacillati</taxon>
        <taxon>Bacillota</taxon>
        <taxon>Bacilli</taxon>
        <taxon>Lactobacillales</taxon>
        <taxon>Lactobacillaceae</taxon>
        <taxon>Companilactobacillus</taxon>
    </lineage>
</organism>
<reference evidence="1" key="1">
    <citation type="journal article" date="2021" name="PeerJ">
        <title>Extensive microbial diversity within the chicken gut microbiome revealed by metagenomics and culture.</title>
        <authorList>
            <person name="Gilroy R."/>
            <person name="Ravi A."/>
            <person name="Getino M."/>
            <person name="Pursley I."/>
            <person name="Horton D.L."/>
            <person name="Alikhan N.F."/>
            <person name="Baker D."/>
            <person name="Gharbi K."/>
            <person name="Hall N."/>
            <person name="Watson M."/>
            <person name="Adriaenssens E.M."/>
            <person name="Foster-Nyarko E."/>
            <person name="Jarju S."/>
            <person name="Secka A."/>
            <person name="Antonio M."/>
            <person name="Oren A."/>
            <person name="Chaudhuri R.R."/>
            <person name="La Ragione R."/>
            <person name="Hildebrand F."/>
            <person name="Pallen M.J."/>
        </authorList>
    </citation>
    <scope>NUCLEOTIDE SEQUENCE</scope>
    <source>
        <strain evidence="1">3204</strain>
    </source>
</reference>
<dbReference type="EMBL" id="DXCM01000061">
    <property type="protein sequence ID" value="HIY92960.1"/>
    <property type="molecule type" value="Genomic_DNA"/>
</dbReference>
<protein>
    <submittedName>
        <fullName evidence="1">N-formylglutamate amidohydrolase</fullName>
    </submittedName>
</protein>
<dbReference type="SUPFAM" id="SSF53187">
    <property type="entry name" value="Zn-dependent exopeptidases"/>
    <property type="match status" value="1"/>
</dbReference>
<dbReference type="Pfam" id="PF05013">
    <property type="entry name" value="FGase"/>
    <property type="match status" value="1"/>
</dbReference>
<dbReference type="Gene3D" id="3.40.630.40">
    <property type="entry name" value="Zn-dependent exopeptidases"/>
    <property type="match status" value="1"/>
</dbReference>